<evidence type="ECO:0000313" key="15">
    <source>
        <dbReference type="Proteomes" id="UP001303889"/>
    </source>
</evidence>
<dbReference type="CDD" id="cd18579">
    <property type="entry name" value="ABC_6TM_ABCC_D1"/>
    <property type="match status" value="1"/>
</dbReference>
<feature type="transmembrane region" description="Helical" evidence="11">
    <location>
        <begin position="887"/>
        <end position="905"/>
    </location>
</feature>
<dbReference type="InterPro" id="IPR044746">
    <property type="entry name" value="ABCC_6TM_D1"/>
</dbReference>
<dbReference type="InterPro" id="IPR027417">
    <property type="entry name" value="P-loop_NTPase"/>
</dbReference>
<keyword evidence="3 11" id="KW-0812">Transmembrane</keyword>
<dbReference type="GO" id="GO:0005524">
    <property type="term" value="F:ATP binding"/>
    <property type="evidence" value="ECO:0007669"/>
    <property type="project" value="UniProtKB-KW"/>
</dbReference>
<reference evidence="14" key="1">
    <citation type="journal article" date="2023" name="Mol. Phylogenet. Evol.">
        <title>Genome-scale phylogeny and comparative genomics of the fungal order Sordariales.</title>
        <authorList>
            <person name="Hensen N."/>
            <person name="Bonometti L."/>
            <person name="Westerberg I."/>
            <person name="Brannstrom I.O."/>
            <person name="Guillou S."/>
            <person name="Cros-Aarteil S."/>
            <person name="Calhoun S."/>
            <person name="Haridas S."/>
            <person name="Kuo A."/>
            <person name="Mondo S."/>
            <person name="Pangilinan J."/>
            <person name="Riley R."/>
            <person name="LaButti K."/>
            <person name="Andreopoulos B."/>
            <person name="Lipzen A."/>
            <person name="Chen C."/>
            <person name="Yan M."/>
            <person name="Daum C."/>
            <person name="Ng V."/>
            <person name="Clum A."/>
            <person name="Steindorff A."/>
            <person name="Ohm R.A."/>
            <person name="Martin F."/>
            <person name="Silar P."/>
            <person name="Natvig D.O."/>
            <person name="Lalanne C."/>
            <person name="Gautier V."/>
            <person name="Ament-Velasquez S.L."/>
            <person name="Kruys A."/>
            <person name="Hutchinson M.I."/>
            <person name="Powell A.J."/>
            <person name="Barry K."/>
            <person name="Miller A.N."/>
            <person name="Grigoriev I.V."/>
            <person name="Debuchy R."/>
            <person name="Gladieux P."/>
            <person name="Hiltunen Thoren M."/>
            <person name="Johannesson H."/>
        </authorList>
    </citation>
    <scope>NUCLEOTIDE SEQUENCE</scope>
    <source>
        <strain evidence="14">CBS 103.79</strain>
    </source>
</reference>
<keyword evidence="7 11" id="KW-0472">Membrane</keyword>
<proteinExistence type="predicted"/>
<evidence type="ECO:0000256" key="8">
    <source>
        <dbReference type="ARBA" id="ARBA00023180"/>
    </source>
</evidence>
<sequence length="1463" mass="156689">MAASASTCSLDEDLAFGPVVDGCRRPFDFTLVFEESILTILPSALSSIWGAVALFRLARRRPTAEVVLVQWREAAKRSLALLAFLAQVAIAISTSVNPATRTPLTIPAGVLASLLSALVAALCYLAAPRSFRPSSAVVGVLGLALPSEAVRCRSYWLMNQKLPAGLLLASIGVKTALLVLEDLRKPTAKGAPEKSLEERSGLGVRGFFQWLVPLLMAGYRTHLEPKDLTPVDGVMYAASLEMRFQRILNINTDALTSNSLIFLTLRGLGPALLAPLIPRLGLVAFRVAQSFLTGSLLDYLQAGGSSPPSHGYGLIGACALTYTGTALVTGWYWHHVYRSSTLARGGLVMAIFSKMLRLPEDAATESKAMTLMVADVQRIATGLSYIHELWATLTEAAVFTYLLQERVGTASLAVVALAIICMLLSAAISRSSSREQQKWLQVVQTRLAATKKMLSALKSIKMMGMDVRVHALISALRVSEMRTAKPFRKLLTATAVLSYATLTLSPLLVFATYLGLNGLSPSSVDGPRMFTSLVLIALLASPLIHLFQALPTLGAAYGCFQRLRDFLVLEEMEALVSDLGVGQEAGGEEVVVSVRGADLGYEEGKAVLNGVSLEVGRGKQVAIVGGVGAGKTTLLKGVLGEVGWVKGAVGCRAKGGVAYCAQTPWLENVSAEANWTRHARGGGAEWLAKVAHACALDDVMKLEDYRSGTVGSGGTRLSGGQRQRLTIARAVALNREVLILDDVFSALDPSTKSKIANRLLGPKGLARSHQMTVLSTTHDRSLLVFADEAYEIDSAGHLVRIDIDAHPQAEQGDADDEGGLDSGPSVPLPLSVENEKVAPPRSTSDAPESTNSQDEGERKHKAQNTPPPAITDRQVYKTYAESMGLRHALVFLVAGITFGVALKLPDLWVQWWTDALQQPSHRPNTFWLGMYGLLTTMPLVILAIWVSHLMLVVVPVSGVAFHSNLLATVLAASFPFISRVDTGHLLNRFNQDLMFVDTALPMALFNTSAELFTGLVQIILIALASVQALAVIPPLFAVLYFIQRFYLRTSKQLRLLELETKADLHTHLAETAAGITTIRAHRWAASSRDRFGESLDRSQEAFYLLYSIQRWLQLVLDLVVAGLILLVTGVAVRLNMGPGTVAVGAIGVALTNATSLGETLANLIVSWTSLETALGAVARIAAFTRDTPLEPGSTTTTDNSRQPPPNDWPQTGSITFHNVWSSYTTSPPPSTTDPSTAPPTSPPTPTYSLKSITTTLPPGTHLSIVGPTGSGKSTLLLALLGLVDLTSGTITVDGIPLSSLTPTAMRQRFEVVAQDYFSCATTVREEVDPEGEFGDDEVWGVLGECGLRERVEAAGGLGAEREGMGLSAGERQLLGLAGVVLRGARRKGGVVVLDEATSSLDQEADEKIHSLLLEKLGGKTILSVSHRPETAARFEEMMVMDGGENVDRGKTADVMKRCSLFSK</sequence>
<evidence type="ECO:0000256" key="5">
    <source>
        <dbReference type="ARBA" id="ARBA00022840"/>
    </source>
</evidence>
<dbReference type="FunFam" id="1.20.1560.10:FF:000055">
    <property type="entry name" value="ABC multidrug transporter (Eurofung)"/>
    <property type="match status" value="1"/>
</dbReference>
<feature type="compositionally biased region" description="Polar residues" evidence="10">
    <location>
        <begin position="1208"/>
        <end position="1220"/>
    </location>
</feature>
<evidence type="ECO:0000256" key="9">
    <source>
        <dbReference type="ARBA" id="ARBA00059074"/>
    </source>
</evidence>
<dbReference type="PANTHER" id="PTHR24223:SF399">
    <property type="entry name" value="ABC TRANSPORTER ATNG"/>
    <property type="match status" value="1"/>
</dbReference>
<evidence type="ECO:0000256" key="1">
    <source>
        <dbReference type="ARBA" id="ARBA00004141"/>
    </source>
</evidence>
<dbReference type="SMART" id="SM00382">
    <property type="entry name" value="AAA"/>
    <property type="match status" value="2"/>
</dbReference>
<feature type="region of interest" description="Disordered" evidence="10">
    <location>
        <begin position="1187"/>
        <end position="1253"/>
    </location>
</feature>
<comment type="function">
    <text evidence="9">ABC-type transporter; part of the gene cluster that mediates the biosynthesis of the phomopsins, a group of hexapeptide mycotoxins which infects lupins and causes lupinosis disease in livestock.</text>
</comment>
<dbReference type="InterPro" id="IPR003439">
    <property type="entry name" value="ABC_transporter-like_ATP-bd"/>
</dbReference>
<feature type="transmembrane region" description="Helical" evidence="11">
    <location>
        <begin position="952"/>
        <end position="977"/>
    </location>
</feature>
<dbReference type="InterPro" id="IPR011527">
    <property type="entry name" value="ABC1_TM_dom"/>
</dbReference>
<feature type="compositionally biased region" description="Polar residues" evidence="10">
    <location>
        <begin position="841"/>
        <end position="853"/>
    </location>
</feature>
<keyword evidence="15" id="KW-1185">Reference proteome</keyword>
<dbReference type="InterPro" id="IPR050173">
    <property type="entry name" value="ABC_transporter_C-like"/>
</dbReference>
<dbReference type="EMBL" id="MU855713">
    <property type="protein sequence ID" value="KAK3900029.1"/>
    <property type="molecule type" value="Genomic_DNA"/>
</dbReference>
<dbReference type="PROSITE" id="PS50893">
    <property type="entry name" value="ABC_TRANSPORTER_2"/>
    <property type="match status" value="2"/>
</dbReference>
<keyword evidence="6 11" id="KW-1133">Transmembrane helix</keyword>
<feature type="transmembrane region" description="Helical" evidence="11">
    <location>
        <begin position="533"/>
        <end position="560"/>
    </location>
</feature>
<evidence type="ECO:0000259" key="12">
    <source>
        <dbReference type="PROSITE" id="PS50893"/>
    </source>
</evidence>
<evidence type="ECO:0000256" key="10">
    <source>
        <dbReference type="SAM" id="MobiDB-lite"/>
    </source>
</evidence>
<dbReference type="FunFam" id="1.20.1560.10:FF:000066">
    <property type="entry name" value="ABC multidrug transporter (Eurofung)"/>
    <property type="match status" value="1"/>
</dbReference>
<comment type="subcellular location">
    <subcellularLocation>
        <location evidence="1">Membrane</location>
        <topology evidence="1">Multi-pass membrane protein</topology>
    </subcellularLocation>
</comment>
<feature type="compositionally biased region" description="Polar residues" evidence="10">
    <location>
        <begin position="1192"/>
        <end position="1201"/>
    </location>
</feature>
<dbReference type="Gene3D" id="1.20.1560.10">
    <property type="entry name" value="ABC transporter type 1, transmembrane domain"/>
    <property type="match status" value="2"/>
</dbReference>
<keyword evidence="5" id="KW-0067">ATP-binding</keyword>
<evidence type="ECO:0000256" key="4">
    <source>
        <dbReference type="ARBA" id="ARBA00022741"/>
    </source>
</evidence>
<dbReference type="CDD" id="cd18580">
    <property type="entry name" value="ABC_6TM_ABCC_D2"/>
    <property type="match status" value="1"/>
</dbReference>
<dbReference type="GO" id="GO:0016887">
    <property type="term" value="F:ATP hydrolysis activity"/>
    <property type="evidence" value="ECO:0007669"/>
    <property type="project" value="InterPro"/>
</dbReference>
<dbReference type="InterPro" id="IPR036640">
    <property type="entry name" value="ABC1_TM_sf"/>
</dbReference>
<keyword evidence="2" id="KW-0813">Transport</keyword>
<dbReference type="Proteomes" id="UP001303889">
    <property type="component" value="Unassembled WGS sequence"/>
</dbReference>
<feature type="domain" description="ABC transmembrane type-1" evidence="13">
    <location>
        <begin position="280"/>
        <end position="555"/>
    </location>
</feature>
<evidence type="ECO:0000256" key="2">
    <source>
        <dbReference type="ARBA" id="ARBA00022448"/>
    </source>
</evidence>
<dbReference type="Gene3D" id="3.40.50.300">
    <property type="entry name" value="P-loop containing nucleotide triphosphate hydrolases"/>
    <property type="match status" value="2"/>
</dbReference>
<dbReference type="GO" id="GO:0016020">
    <property type="term" value="C:membrane"/>
    <property type="evidence" value="ECO:0007669"/>
    <property type="project" value="UniProtKB-SubCell"/>
</dbReference>
<evidence type="ECO:0000256" key="3">
    <source>
        <dbReference type="ARBA" id="ARBA00022692"/>
    </source>
</evidence>
<comment type="caution">
    <text evidence="14">The sequence shown here is derived from an EMBL/GenBank/DDBJ whole genome shotgun (WGS) entry which is preliminary data.</text>
</comment>
<dbReference type="SUPFAM" id="SSF90123">
    <property type="entry name" value="ABC transporter transmembrane region"/>
    <property type="match status" value="2"/>
</dbReference>
<feature type="compositionally biased region" description="Pro residues" evidence="10">
    <location>
        <begin position="1226"/>
        <end position="1245"/>
    </location>
</feature>
<dbReference type="PROSITE" id="PS50929">
    <property type="entry name" value="ABC_TM1F"/>
    <property type="match status" value="2"/>
</dbReference>
<feature type="domain" description="ABC transporter" evidence="12">
    <location>
        <begin position="585"/>
        <end position="820"/>
    </location>
</feature>
<dbReference type="PROSITE" id="PS00211">
    <property type="entry name" value="ABC_TRANSPORTER_1"/>
    <property type="match status" value="2"/>
</dbReference>
<feature type="transmembrane region" description="Helical" evidence="11">
    <location>
        <begin position="1015"/>
        <end position="1042"/>
    </location>
</feature>
<feature type="transmembrane region" description="Helical" evidence="11">
    <location>
        <begin position="925"/>
        <end position="945"/>
    </location>
</feature>
<evidence type="ECO:0000259" key="13">
    <source>
        <dbReference type="PROSITE" id="PS50929"/>
    </source>
</evidence>
<keyword evidence="4" id="KW-0547">Nucleotide-binding</keyword>
<feature type="domain" description="ABC transporter" evidence="12">
    <location>
        <begin position="1214"/>
        <end position="1462"/>
    </location>
</feature>
<evidence type="ECO:0000256" key="6">
    <source>
        <dbReference type="ARBA" id="ARBA00022989"/>
    </source>
</evidence>
<feature type="transmembrane region" description="Helical" evidence="11">
    <location>
        <begin position="312"/>
        <end position="333"/>
    </location>
</feature>
<dbReference type="InterPro" id="IPR003593">
    <property type="entry name" value="AAA+_ATPase"/>
</dbReference>
<feature type="transmembrane region" description="Helical" evidence="11">
    <location>
        <begin position="1111"/>
        <end position="1132"/>
    </location>
</feature>
<dbReference type="InterPro" id="IPR044726">
    <property type="entry name" value="ABCC_6TM_D2"/>
</dbReference>
<evidence type="ECO:0000256" key="11">
    <source>
        <dbReference type="SAM" id="Phobius"/>
    </source>
</evidence>
<protein>
    <submittedName>
        <fullName evidence="14">P-loop containing nucleoside triphosphate hydrolase protein</fullName>
    </submittedName>
</protein>
<name>A0AAN6MGZ5_9PEZI</name>
<feature type="transmembrane region" description="Helical" evidence="11">
    <location>
        <begin position="407"/>
        <end position="428"/>
    </location>
</feature>
<keyword evidence="14" id="KW-0378">Hydrolase</keyword>
<dbReference type="SUPFAM" id="SSF52540">
    <property type="entry name" value="P-loop containing nucleoside triphosphate hydrolases"/>
    <property type="match status" value="2"/>
</dbReference>
<feature type="transmembrane region" description="Helical" evidence="11">
    <location>
        <begin position="37"/>
        <end position="58"/>
    </location>
</feature>
<keyword evidence="8" id="KW-0325">Glycoprotein</keyword>
<feature type="region of interest" description="Disordered" evidence="10">
    <location>
        <begin position="808"/>
        <end position="872"/>
    </location>
</feature>
<evidence type="ECO:0000313" key="14">
    <source>
        <dbReference type="EMBL" id="KAK3900029.1"/>
    </source>
</evidence>
<feature type="transmembrane region" description="Helical" evidence="11">
    <location>
        <begin position="79"/>
        <end position="98"/>
    </location>
</feature>
<feature type="transmembrane region" description="Helical" evidence="11">
    <location>
        <begin position="490"/>
        <end position="513"/>
    </location>
</feature>
<dbReference type="PANTHER" id="PTHR24223">
    <property type="entry name" value="ATP-BINDING CASSETTE SUB-FAMILY C"/>
    <property type="match status" value="1"/>
</dbReference>
<feature type="transmembrane region" description="Helical" evidence="11">
    <location>
        <begin position="104"/>
        <end position="125"/>
    </location>
</feature>
<reference evidence="14" key="2">
    <citation type="submission" date="2023-05" db="EMBL/GenBank/DDBJ databases">
        <authorList>
            <consortium name="Lawrence Berkeley National Laboratory"/>
            <person name="Steindorff A."/>
            <person name="Hensen N."/>
            <person name="Bonometti L."/>
            <person name="Westerberg I."/>
            <person name="Brannstrom I.O."/>
            <person name="Guillou S."/>
            <person name="Cros-Aarteil S."/>
            <person name="Calhoun S."/>
            <person name="Haridas S."/>
            <person name="Kuo A."/>
            <person name="Mondo S."/>
            <person name="Pangilinan J."/>
            <person name="Riley R."/>
            <person name="Labutti K."/>
            <person name="Andreopoulos B."/>
            <person name="Lipzen A."/>
            <person name="Chen C."/>
            <person name="Yanf M."/>
            <person name="Daum C."/>
            <person name="Ng V."/>
            <person name="Clum A."/>
            <person name="Ohm R."/>
            <person name="Martin F."/>
            <person name="Silar P."/>
            <person name="Natvig D."/>
            <person name="Lalanne C."/>
            <person name="Gautier V."/>
            <person name="Ament-Velasquez S.L."/>
            <person name="Kruys A."/>
            <person name="Hutchinson M.I."/>
            <person name="Powell A.J."/>
            <person name="Barry K."/>
            <person name="Miller A.N."/>
            <person name="Grigoriev I.V."/>
            <person name="Debuchy R."/>
            <person name="Gladieux P."/>
            <person name="Thoren M.H."/>
            <person name="Johannesson H."/>
        </authorList>
    </citation>
    <scope>NUCLEOTIDE SEQUENCE</scope>
    <source>
        <strain evidence="14">CBS 103.79</strain>
    </source>
</reference>
<accession>A0AAN6MGZ5</accession>
<gene>
    <name evidence="14" type="ORF">C8A05DRAFT_17619</name>
</gene>
<organism evidence="14 15">
    <name type="scientific">Staphylotrichum tortipilum</name>
    <dbReference type="NCBI Taxonomy" id="2831512"/>
    <lineage>
        <taxon>Eukaryota</taxon>
        <taxon>Fungi</taxon>
        <taxon>Dikarya</taxon>
        <taxon>Ascomycota</taxon>
        <taxon>Pezizomycotina</taxon>
        <taxon>Sordariomycetes</taxon>
        <taxon>Sordariomycetidae</taxon>
        <taxon>Sordariales</taxon>
        <taxon>Chaetomiaceae</taxon>
        <taxon>Staphylotrichum</taxon>
    </lineage>
</organism>
<dbReference type="Pfam" id="PF00664">
    <property type="entry name" value="ABC_membrane"/>
    <property type="match status" value="2"/>
</dbReference>
<dbReference type="GO" id="GO:0140359">
    <property type="term" value="F:ABC-type transporter activity"/>
    <property type="evidence" value="ECO:0007669"/>
    <property type="project" value="InterPro"/>
</dbReference>
<dbReference type="InterPro" id="IPR017871">
    <property type="entry name" value="ABC_transporter-like_CS"/>
</dbReference>
<dbReference type="Pfam" id="PF00005">
    <property type="entry name" value="ABC_tran"/>
    <property type="match status" value="2"/>
</dbReference>
<evidence type="ECO:0000256" key="7">
    <source>
        <dbReference type="ARBA" id="ARBA00023136"/>
    </source>
</evidence>
<feature type="domain" description="ABC transmembrane type-1" evidence="13">
    <location>
        <begin position="889"/>
        <end position="1172"/>
    </location>
</feature>